<sequence length="68" mass="7410">MGRIRVGRPQVKPDTPTHVPGLHEGNKGPYQEQAGHHEDGTADARRSTGVRTKRHNAILDVMPNIPPG</sequence>
<evidence type="ECO:0000313" key="3">
    <source>
        <dbReference type="Proteomes" id="UP000292547"/>
    </source>
</evidence>
<feature type="region of interest" description="Disordered" evidence="1">
    <location>
        <begin position="1"/>
        <end position="68"/>
    </location>
</feature>
<proteinExistence type="predicted"/>
<reference evidence="2 3" key="1">
    <citation type="submission" date="2018-08" db="EMBL/GenBank/DDBJ databases">
        <title>The complete genome sequence of Streptomyces seoulensis, a pioneer strain for nickel superoxide dismutase discovery.</title>
        <authorList>
            <person name="Shin J."/>
            <person name="Lee J.-S."/>
            <person name="Lee E.-J."/>
            <person name="Youn H.-D."/>
        </authorList>
    </citation>
    <scope>NUCLEOTIDE SEQUENCE [LARGE SCALE GENOMIC DNA]</scope>
    <source>
        <strain evidence="2 3">KCTC 9819</strain>
    </source>
</reference>
<dbReference type="OrthoDB" id="5147872at2"/>
<evidence type="ECO:0000256" key="1">
    <source>
        <dbReference type="SAM" id="MobiDB-lite"/>
    </source>
</evidence>
<dbReference type="RefSeq" id="WP_031179524.1">
    <property type="nucleotide sequence ID" value="NZ_CP032229.1"/>
</dbReference>
<dbReference type="KEGG" id="sseo:D0Z67_28680"/>
<dbReference type="Proteomes" id="UP000292547">
    <property type="component" value="Chromosome"/>
</dbReference>
<dbReference type="GeneID" id="300102882"/>
<protein>
    <submittedName>
        <fullName evidence="2">Uncharacterized protein</fullName>
    </submittedName>
</protein>
<evidence type="ECO:0000313" key="2">
    <source>
        <dbReference type="EMBL" id="QBJ93851.1"/>
    </source>
</evidence>
<dbReference type="AlphaFoldDB" id="A0A4P6U3X0"/>
<keyword evidence="3" id="KW-1185">Reference proteome</keyword>
<feature type="compositionally biased region" description="Basic and acidic residues" evidence="1">
    <location>
        <begin position="34"/>
        <end position="46"/>
    </location>
</feature>
<organism evidence="2 3">
    <name type="scientific">Streptomyces seoulensis</name>
    <dbReference type="NCBI Taxonomy" id="73044"/>
    <lineage>
        <taxon>Bacteria</taxon>
        <taxon>Bacillati</taxon>
        <taxon>Actinomycetota</taxon>
        <taxon>Actinomycetes</taxon>
        <taxon>Kitasatosporales</taxon>
        <taxon>Streptomycetaceae</taxon>
        <taxon>Streptomyces</taxon>
    </lineage>
</organism>
<name>A0A4P6U3X0_STRSO</name>
<accession>A0A4P6U3X0</accession>
<gene>
    <name evidence="2" type="ORF">D0Z67_28680</name>
</gene>
<dbReference type="EMBL" id="CP032229">
    <property type="protein sequence ID" value="QBJ93851.1"/>
    <property type="molecule type" value="Genomic_DNA"/>
</dbReference>
<dbReference type="STRING" id="73044.GCA_000725795_00683"/>